<dbReference type="InterPro" id="IPR038670">
    <property type="entry name" value="HslJ-like_sf"/>
</dbReference>
<dbReference type="Proteomes" id="UP001224775">
    <property type="component" value="Unassembled WGS sequence"/>
</dbReference>
<sequence>MSTKSNNTQKNLSKVLTVTFFALTLATPASGHTLLRSGDLPIPDQEASTNADADSATAISLIGTEWQAYEIEGEPLVPTKRGDITLFFDSSSVSGFAGCNGFSAEWETVPVLDSTPTMFSTGMLRSNRVYCGEVIMQQEGTFLEALRQESTAYSVSGNGDELTLYATAVGEDNNSDAPHSSLHVGRPLVRLVRISSMDIISEEDDQGSNIDSRGEGERDTKGNFDDKIDDGNRIFQHDNGVIRSMFDIEGWKWELASIKGYEAFVDRSPVTLSFDKDSISGFDGCNTIFGSLDILSIRVAPRHRTIMNAFRVDQLGGTRRGCPGAAGKQASMLRSILNTDQIIYDVKVSDLGVAELELYTKEANPDGSRSRGELLAIFTRLQAVY</sequence>
<evidence type="ECO:0000259" key="2">
    <source>
        <dbReference type="Pfam" id="PF03724"/>
    </source>
</evidence>
<dbReference type="EMBL" id="JATAAI010000008">
    <property type="protein sequence ID" value="KAK1743721.1"/>
    <property type="molecule type" value="Genomic_DNA"/>
</dbReference>
<feature type="region of interest" description="Disordered" evidence="1">
    <location>
        <begin position="203"/>
        <end position="225"/>
    </location>
</feature>
<evidence type="ECO:0000313" key="4">
    <source>
        <dbReference type="Proteomes" id="UP001224775"/>
    </source>
</evidence>
<feature type="compositionally biased region" description="Basic and acidic residues" evidence="1">
    <location>
        <begin position="212"/>
        <end position="225"/>
    </location>
</feature>
<feature type="domain" description="DUF306" evidence="2">
    <location>
        <begin position="248"/>
        <end position="339"/>
    </location>
</feature>
<dbReference type="InterPro" id="IPR053147">
    <property type="entry name" value="Hsp_HslJ-like"/>
</dbReference>
<gene>
    <name evidence="3" type="ORF">QTG54_005318</name>
</gene>
<proteinExistence type="predicted"/>
<protein>
    <recommendedName>
        <fullName evidence="2">DUF306 domain-containing protein</fullName>
    </recommendedName>
</protein>
<evidence type="ECO:0000313" key="3">
    <source>
        <dbReference type="EMBL" id="KAK1743721.1"/>
    </source>
</evidence>
<feature type="domain" description="DUF306" evidence="2">
    <location>
        <begin position="60"/>
        <end position="166"/>
    </location>
</feature>
<name>A0AAD8YC43_9STRA</name>
<keyword evidence="4" id="KW-1185">Reference proteome</keyword>
<dbReference type="Gene3D" id="2.40.128.270">
    <property type="match status" value="2"/>
</dbReference>
<dbReference type="AlphaFoldDB" id="A0AAD8YC43"/>
<organism evidence="3 4">
    <name type="scientific">Skeletonema marinoi</name>
    <dbReference type="NCBI Taxonomy" id="267567"/>
    <lineage>
        <taxon>Eukaryota</taxon>
        <taxon>Sar</taxon>
        <taxon>Stramenopiles</taxon>
        <taxon>Ochrophyta</taxon>
        <taxon>Bacillariophyta</taxon>
        <taxon>Coscinodiscophyceae</taxon>
        <taxon>Thalassiosirophycidae</taxon>
        <taxon>Thalassiosirales</taxon>
        <taxon>Skeletonemataceae</taxon>
        <taxon>Skeletonema</taxon>
        <taxon>Skeletonema marinoi-dohrnii complex</taxon>
    </lineage>
</organism>
<comment type="caution">
    <text evidence="3">The sequence shown here is derived from an EMBL/GenBank/DDBJ whole genome shotgun (WGS) entry which is preliminary data.</text>
</comment>
<accession>A0AAD8YC43</accession>
<dbReference type="PANTHER" id="PTHR35535">
    <property type="entry name" value="HEAT SHOCK PROTEIN HSLJ"/>
    <property type="match status" value="1"/>
</dbReference>
<dbReference type="PANTHER" id="PTHR35535:SF1">
    <property type="entry name" value="HEAT SHOCK PROTEIN HSLJ"/>
    <property type="match status" value="1"/>
</dbReference>
<evidence type="ECO:0000256" key="1">
    <source>
        <dbReference type="SAM" id="MobiDB-lite"/>
    </source>
</evidence>
<dbReference type="Pfam" id="PF03724">
    <property type="entry name" value="META"/>
    <property type="match status" value="2"/>
</dbReference>
<reference evidence="3" key="1">
    <citation type="submission" date="2023-06" db="EMBL/GenBank/DDBJ databases">
        <title>Survivors Of The Sea: Transcriptome response of Skeletonema marinoi to long-term dormancy.</title>
        <authorList>
            <person name="Pinder M.I.M."/>
            <person name="Kourtchenko O."/>
            <person name="Robertson E.K."/>
            <person name="Larsson T."/>
            <person name="Maumus F."/>
            <person name="Osuna-Cruz C.M."/>
            <person name="Vancaester E."/>
            <person name="Stenow R."/>
            <person name="Vandepoele K."/>
            <person name="Ploug H."/>
            <person name="Bruchert V."/>
            <person name="Godhe A."/>
            <person name="Topel M."/>
        </authorList>
    </citation>
    <scope>NUCLEOTIDE SEQUENCE</scope>
    <source>
        <strain evidence="3">R05AC</strain>
    </source>
</reference>
<dbReference type="InterPro" id="IPR005184">
    <property type="entry name" value="DUF306_Meta_HslJ"/>
</dbReference>